<keyword evidence="1" id="KW-0812">Transmembrane</keyword>
<dbReference type="OrthoDB" id="3427at2759"/>
<dbReference type="GO" id="GO:0016020">
    <property type="term" value="C:membrane"/>
    <property type="evidence" value="ECO:0007669"/>
    <property type="project" value="UniProtKB-SubCell"/>
</dbReference>
<dbReference type="PROSITE" id="PS50866">
    <property type="entry name" value="GOLD"/>
    <property type="match status" value="1"/>
</dbReference>
<accession>A0A9P5U348</accession>
<dbReference type="EMBL" id="JADNRY010000105">
    <property type="protein sequence ID" value="KAF9065340.1"/>
    <property type="molecule type" value="Genomic_DNA"/>
</dbReference>
<comment type="caution">
    <text evidence="3">The sequence shown here is derived from an EMBL/GenBank/DDBJ whole genome shotgun (WGS) entry which is preliminary data.</text>
</comment>
<feature type="domain" description="GOLD" evidence="2">
    <location>
        <begin position="1"/>
        <end position="75"/>
    </location>
</feature>
<dbReference type="Pfam" id="PF01105">
    <property type="entry name" value="EMP24_GP25L"/>
    <property type="match status" value="1"/>
</dbReference>
<evidence type="ECO:0000256" key="1">
    <source>
        <dbReference type="RuleBase" id="RU003827"/>
    </source>
</evidence>
<keyword evidence="1" id="KW-0472">Membrane</keyword>
<dbReference type="AlphaFoldDB" id="A0A9P5U348"/>
<comment type="similarity">
    <text evidence="1">Belongs to the EMP24/GP25L family.</text>
</comment>
<evidence type="ECO:0000313" key="4">
    <source>
        <dbReference type="Proteomes" id="UP000772434"/>
    </source>
</evidence>
<sequence length="122" mass="14174">MLDDNLGIHVEVEEVETGHKITKSKGPSDGEFIFTSHEAGDHSICLSTNHTSWGARPDTEHDHMHVSEVAAKVRDLNQNLEHLRREQQYQREGRQTYRDLSESTNLPAVWHLKNFFEDRKLR</sequence>
<keyword evidence="4" id="KW-1185">Reference proteome</keyword>
<dbReference type="Proteomes" id="UP000772434">
    <property type="component" value="Unassembled WGS sequence"/>
</dbReference>
<organism evidence="3 4">
    <name type="scientific">Rhodocollybia butyracea</name>
    <dbReference type="NCBI Taxonomy" id="206335"/>
    <lineage>
        <taxon>Eukaryota</taxon>
        <taxon>Fungi</taxon>
        <taxon>Dikarya</taxon>
        <taxon>Basidiomycota</taxon>
        <taxon>Agaricomycotina</taxon>
        <taxon>Agaricomycetes</taxon>
        <taxon>Agaricomycetidae</taxon>
        <taxon>Agaricales</taxon>
        <taxon>Marasmiineae</taxon>
        <taxon>Omphalotaceae</taxon>
        <taxon>Rhodocollybia</taxon>
    </lineage>
</organism>
<name>A0A9P5U348_9AGAR</name>
<proteinExistence type="inferred from homology"/>
<dbReference type="InterPro" id="IPR009038">
    <property type="entry name" value="GOLD_dom"/>
</dbReference>
<dbReference type="SMART" id="SM01190">
    <property type="entry name" value="EMP24_GP25L"/>
    <property type="match status" value="1"/>
</dbReference>
<reference evidence="3" key="1">
    <citation type="submission" date="2020-11" db="EMBL/GenBank/DDBJ databases">
        <authorList>
            <consortium name="DOE Joint Genome Institute"/>
            <person name="Ahrendt S."/>
            <person name="Riley R."/>
            <person name="Andreopoulos W."/>
            <person name="Labutti K."/>
            <person name="Pangilinan J."/>
            <person name="Ruiz-Duenas F.J."/>
            <person name="Barrasa J.M."/>
            <person name="Sanchez-Garcia M."/>
            <person name="Camarero S."/>
            <person name="Miyauchi S."/>
            <person name="Serrano A."/>
            <person name="Linde D."/>
            <person name="Babiker R."/>
            <person name="Drula E."/>
            <person name="Ayuso-Fernandez I."/>
            <person name="Pacheco R."/>
            <person name="Padilla G."/>
            <person name="Ferreira P."/>
            <person name="Barriuso J."/>
            <person name="Kellner H."/>
            <person name="Castanera R."/>
            <person name="Alfaro M."/>
            <person name="Ramirez L."/>
            <person name="Pisabarro A.G."/>
            <person name="Kuo A."/>
            <person name="Tritt A."/>
            <person name="Lipzen A."/>
            <person name="He G."/>
            <person name="Yan M."/>
            <person name="Ng V."/>
            <person name="Cullen D."/>
            <person name="Martin F."/>
            <person name="Rosso M.-N."/>
            <person name="Henrissat B."/>
            <person name="Hibbett D."/>
            <person name="Martinez A.T."/>
            <person name="Grigoriev I.V."/>
        </authorList>
    </citation>
    <scope>NUCLEOTIDE SEQUENCE</scope>
    <source>
        <strain evidence="3">AH 40177</strain>
    </source>
</reference>
<evidence type="ECO:0000313" key="3">
    <source>
        <dbReference type="EMBL" id="KAF9065340.1"/>
    </source>
</evidence>
<evidence type="ECO:0000259" key="2">
    <source>
        <dbReference type="PROSITE" id="PS50866"/>
    </source>
</evidence>
<protein>
    <recommendedName>
        <fullName evidence="2">GOLD domain-containing protein</fullName>
    </recommendedName>
</protein>
<gene>
    <name evidence="3" type="ORF">BDP27DRAFT_1366467</name>
</gene>
<comment type="subcellular location">
    <subcellularLocation>
        <location evidence="1">Membrane</location>
        <topology evidence="1">Single-pass type I membrane protein</topology>
    </subcellularLocation>
</comment>